<evidence type="ECO:0000313" key="2">
    <source>
        <dbReference type="Proteomes" id="UP000016960"/>
    </source>
</evidence>
<dbReference type="Proteomes" id="UP000016960">
    <property type="component" value="Unassembled WGS sequence"/>
</dbReference>
<dbReference type="InParanoid" id="U5DLW0"/>
<dbReference type="EMBL" id="ASSJ01000047">
    <property type="protein sequence ID" value="ERN41564.1"/>
    <property type="molecule type" value="Genomic_DNA"/>
</dbReference>
<sequence length="31" mass="3463">MPKPATDLLLENQVMAETALEKQSRFTISAE</sequence>
<gene>
    <name evidence="1" type="ORF">KR51_00017820</name>
</gene>
<dbReference type="AlphaFoldDB" id="U5DLW0"/>
<accession>U5DLW0</accession>
<evidence type="ECO:0000313" key="1">
    <source>
        <dbReference type="EMBL" id="ERN41564.1"/>
    </source>
</evidence>
<protein>
    <submittedName>
        <fullName evidence="1">Uncharacterized protein</fullName>
    </submittedName>
</protein>
<organism evidence="1 2">
    <name type="scientific">Rubidibacter lacunae KORDI 51-2</name>
    <dbReference type="NCBI Taxonomy" id="582515"/>
    <lineage>
        <taxon>Bacteria</taxon>
        <taxon>Bacillati</taxon>
        <taxon>Cyanobacteriota</taxon>
        <taxon>Cyanophyceae</taxon>
        <taxon>Oscillatoriophycideae</taxon>
        <taxon>Chroococcales</taxon>
        <taxon>Aphanothecaceae</taxon>
        <taxon>Rubidibacter</taxon>
    </lineage>
</organism>
<keyword evidence="2" id="KW-1185">Reference proteome</keyword>
<comment type="caution">
    <text evidence="1">The sequence shown here is derived from an EMBL/GenBank/DDBJ whole genome shotgun (WGS) entry which is preliminary data.</text>
</comment>
<proteinExistence type="predicted"/>
<name>U5DLW0_9CHRO</name>
<reference evidence="1 2" key="1">
    <citation type="submission" date="2013-05" db="EMBL/GenBank/DDBJ databases">
        <title>Draft genome sequence of Rubidibacter lacunae KORDI 51-2.</title>
        <authorList>
            <person name="Choi D.H."/>
            <person name="Noh J.H."/>
            <person name="Kwon K.-K."/>
            <person name="Lee J.-H."/>
            <person name="Ryu J.-Y."/>
        </authorList>
    </citation>
    <scope>NUCLEOTIDE SEQUENCE [LARGE SCALE GENOMIC DNA]</scope>
    <source>
        <strain evidence="1 2">KORDI 51-2</strain>
    </source>
</reference>